<dbReference type="SUPFAM" id="SSF53067">
    <property type="entry name" value="Actin-like ATPase domain"/>
    <property type="match status" value="1"/>
</dbReference>
<dbReference type="AlphaFoldDB" id="I5AUX8"/>
<evidence type="ECO:0000256" key="5">
    <source>
        <dbReference type="ARBA" id="ARBA00022741"/>
    </source>
</evidence>
<keyword evidence="6 9" id="KW-0418">Kinase</keyword>
<accession>I5AUX8</accession>
<evidence type="ECO:0000256" key="7">
    <source>
        <dbReference type="ARBA" id="ARBA00022840"/>
    </source>
</evidence>
<keyword evidence="4" id="KW-0808">Transferase</keyword>
<organism evidence="9 10">
    <name type="scientific">Eubacterium cellulosolvens (strain ATCC 43171 / JCM 9499 / 6)</name>
    <name type="common">Cillobacterium cellulosolvens</name>
    <dbReference type="NCBI Taxonomy" id="633697"/>
    <lineage>
        <taxon>Bacteria</taxon>
        <taxon>Bacillati</taxon>
        <taxon>Bacillota</taxon>
        <taxon>Clostridia</taxon>
        <taxon>Eubacteriales</taxon>
        <taxon>Eubacteriaceae</taxon>
        <taxon>Eubacterium</taxon>
    </lineage>
</organism>
<dbReference type="Proteomes" id="UP000005753">
    <property type="component" value="Chromosome"/>
</dbReference>
<reference evidence="9 10" key="2">
    <citation type="submission" date="2012-02" db="EMBL/GenBank/DDBJ databases">
        <title>Improved High-Quality Draft sequence of Eubacterium cellulosolvens 6.</title>
        <authorList>
            <consortium name="US DOE Joint Genome Institute"/>
            <person name="Lucas S."/>
            <person name="Han J."/>
            <person name="Lapidus A."/>
            <person name="Cheng J.-F."/>
            <person name="Goodwin L."/>
            <person name="Pitluck S."/>
            <person name="Peters L."/>
            <person name="Mikhailova N."/>
            <person name="Gu W."/>
            <person name="Detter J.C."/>
            <person name="Han C."/>
            <person name="Tapia R."/>
            <person name="Land M."/>
            <person name="Hauser L."/>
            <person name="Kyrpides N."/>
            <person name="Ivanova N."/>
            <person name="Pagani I."/>
            <person name="Johnson E."/>
            <person name="Mukhopadhyay B."/>
            <person name="Anderson I."/>
            <person name="Woyke T."/>
        </authorList>
    </citation>
    <scope>NUCLEOTIDE SEQUENCE [LARGE SCALE GENOMIC DNA]</scope>
    <source>
        <strain evidence="9 10">6</strain>
    </source>
</reference>
<dbReference type="Pfam" id="PF00480">
    <property type="entry name" value="ROK"/>
    <property type="match status" value="1"/>
</dbReference>
<dbReference type="GO" id="GO:0004340">
    <property type="term" value="F:glucokinase activity"/>
    <property type="evidence" value="ECO:0007669"/>
    <property type="project" value="UniProtKB-EC"/>
</dbReference>
<dbReference type="GO" id="GO:0006096">
    <property type="term" value="P:glycolytic process"/>
    <property type="evidence" value="ECO:0007669"/>
    <property type="project" value="InterPro"/>
</dbReference>
<dbReference type="STRING" id="633697.EubceDRAFT1_1825"/>
<dbReference type="GO" id="GO:0005524">
    <property type="term" value="F:ATP binding"/>
    <property type="evidence" value="ECO:0007669"/>
    <property type="project" value="UniProtKB-KW"/>
</dbReference>
<keyword evidence="10" id="KW-1185">Reference proteome</keyword>
<dbReference type="PANTHER" id="PTHR18964">
    <property type="entry name" value="ROK (REPRESSOR, ORF, KINASE) FAMILY"/>
    <property type="match status" value="1"/>
</dbReference>
<evidence type="ECO:0000256" key="2">
    <source>
        <dbReference type="ARBA" id="ARBA00012323"/>
    </source>
</evidence>
<evidence type="ECO:0000313" key="9">
    <source>
        <dbReference type="EMBL" id="EIM57601.1"/>
    </source>
</evidence>
<sequence length="313" mass="32749">MKNYAFGIDIGGTTVKIGFFETSGKLLKSWEIPTRKDNGGSLILGDIASSVDKELAEQGIAKDDIEGIGIDVPGPVLKDSVVNKCANLGWGVFDVAEEVRKLTGIQNVMVCNDANAAALGEMWQGGGQGHQDVVMITLGTGVGGGIVHDGKIIAGNFGAAGELGHMKISQTETMACGCGKTGHVEQYASATGIVRKATEMLDASDRPSMLREVPYLSAKAVFDCAKKGDELSMEIVDFVGEKLGYTCSLVSCVFDPEVFVIGGGVSKAGDILLNTIKEHFVKDAFHACTGAEFALATLGNDAGMYGAVKMVLD</sequence>
<dbReference type="InterPro" id="IPR000600">
    <property type="entry name" value="ROK"/>
</dbReference>
<comment type="similarity">
    <text evidence="1">Belongs to the ROK (NagC/XylR) family.</text>
</comment>
<evidence type="ECO:0000256" key="6">
    <source>
        <dbReference type="ARBA" id="ARBA00022777"/>
    </source>
</evidence>
<dbReference type="PANTHER" id="PTHR18964:SF149">
    <property type="entry name" value="BIFUNCTIONAL UDP-N-ACETYLGLUCOSAMINE 2-EPIMERASE_N-ACETYLMANNOSAMINE KINASE"/>
    <property type="match status" value="1"/>
</dbReference>
<evidence type="ECO:0000256" key="3">
    <source>
        <dbReference type="ARBA" id="ARBA00014701"/>
    </source>
</evidence>
<proteinExistence type="inferred from homology"/>
<protein>
    <recommendedName>
        <fullName evidence="3">Glucokinase</fullName>
        <ecNumber evidence="2">2.7.1.2</ecNumber>
    </recommendedName>
    <alternativeName>
        <fullName evidence="8">Glucose kinase</fullName>
    </alternativeName>
</protein>
<dbReference type="eggNOG" id="COG1940">
    <property type="taxonomic scope" value="Bacteria"/>
</dbReference>
<evidence type="ECO:0000256" key="8">
    <source>
        <dbReference type="ARBA" id="ARBA00032386"/>
    </source>
</evidence>
<dbReference type="OrthoDB" id="9810372at2"/>
<dbReference type="Gene3D" id="3.30.420.40">
    <property type="match status" value="2"/>
</dbReference>
<dbReference type="GO" id="GO:0005737">
    <property type="term" value="C:cytoplasm"/>
    <property type="evidence" value="ECO:0007669"/>
    <property type="project" value="InterPro"/>
</dbReference>
<dbReference type="InterPro" id="IPR043129">
    <property type="entry name" value="ATPase_NBD"/>
</dbReference>
<dbReference type="PROSITE" id="PS01125">
    <property type="entry name" value="ROK"/>
    <property type="match status" value="1"/>
</dbReference>
<evidence type="ECO:0000313" key="10">
    <source>
        <dbReference type="Proteomes" id="UP000005753"/>
    </source>
</evidence>
<dbReference type="EMBL" id="CM001487">
    <property type="protein sequence ID" value="EIM57601.1"/>
    <property type="molecule type" value="Genomic_DNA"/>
</dbReference>
<dbReference type="InterPro" id="IPR004654">
    <property type="entry name" value="ROK_glcA"/>
</dbReference>
<dbReference type="NCBIfam" id="TIGR00744">
    <property type="entry name" value="ROK_glcA_fam"/>
    <property type="match status" value="1"/>
</dbReference>
<evidence type="ECO:0000256" key="1">
    <source>
        <dbReference type="ARBA" id="ARBA00006479"/>
    </source>
</evidence>
<dbReference type="InterPro" id="IPR049874">
    <property type="entry name" value="ROK_cs"/>
</dbReference>
<dbReference type="HOGENOM" id="CLU_036604_0_1_9"/>
<name>I5AUX8_EUBC6</name>
<keyword evidence="7" id="KW-0067">ATP-binding</keyword>
<keyword evidence="5" id="KW-0547">Nucleotide-binding</keyword>
<dbReference type="EC" id="2.7.1.2" evidence="2"/>
<gene>
    <name evidence="9" type="ORF">EubceDRAFT1_1825</name>
</gene>
<reference evidence="9 10" key="1">
    <citation type="submission" date="2010-08" db="EMBL/GenBank/DDBJ databases">
        <authorList>
            <consortium name="US DOE Joint Genome Institute (JGI-PGF)"/>
            <person name="Lucas S."/>
            <person name="Copeland A."/>
            <person name="Lapidus A."/>
            <person name="Cheng J.-F."/>
            <person name="Bruce D."/>
            <person name="Goodwin L."/>
            <person name="Pitluck S."/>
            <person name="Land M.L."/>
            <person name="Hauser L."/>
            <person name="Chang Y.-J."/>
            <person name="Anderson I.J."/>
            <person name="Johnson E."/>
            <person name="Mulhopadhyay B."/>
            <person name="Kyrpides N."/>
            <person name="Woyke T.J."/>
        </authorList>
    </citation>
    <scope>NUCLEOTIDE SEQUENCE [LARGE SCALE GENOMIC DNA]</scope>
    <source>
        <strain evidence="9 10">6</strain>
    </source>
</reference>
<evidence type="ECO:0000256" key="4">
    <source>
        <dbReference type="ARBA" id="ARBA00022679"/>
    </source>
</evidence>